<dbReference type="Proteomes" id="UP000184001">
    <property type="component" value="Unassembled WGS sequence"/>
</dbReference>
<proteinExistence type="inferred from homology"/>
<feature type="domain" description="YCII-related" evidence="2">
    <location>
        <begin position="1"/>
        <end position="81"/>
    </location>
</feature>
<gene>
    <name evidence="3" type="ORF">SAMN05660830_02978</name>
</gene>
<dbReference type="InterPro" id="IPR005545">
    <property type="entry name" value="YCII"/>
</dbReference>
<evidence type="ECO:0000313" key="4">
    <source>
        <dbReference type="Proteomes" id="UP000184001"/>
    </source>
</evidence>
<dbReference type="Pfam" id="PF03795">
    <property type="entry name" value="YCII"/>
    <property type="match status" value="1"/>
</dbReference>
<dbReference type="PANTHER" id="PTHR37828">
    <property type="entry name" value="GSR2449 PROTEIN"/>
    <property type="match status" value="1"/>
</dbReference>
<dbReference type="PANTHER" id="PTHR37828:SF1">
    <property type="entry name" value="YCII-RELATED DOMAIN-CONTAINING PROTEIN"/>
    <property type="match status" value="1"/>
</dbReference>
<dbReference type="Gene3D" id="3.30.70.1060">
    <property type="entry name" value="Dimeric alpha+beta barrel"/>
    <property type="match status" value="1"/>
</dbReference>
<evidence type="ECO:0000256" key="1">
    <source>
        <dbReference type="ARBA" id="ARBA00007689"/>
    </source>
</evidence>
<evidence type="ECO:0000259" key="2">
    <source>
        <dbReference type="Pfam" id="PF03795"/>
    </source>
</evidence>
<name>A0A8G2FJ49_9BACT</name>
<dbReference type="RefSeq" id="WP_019999317.1">
    <property type="nucleotide sequence ID" value="NZ_CP192219.1"/>
</dbReference>
<dbReference type="SUPFAM" id="SSF54909">
    <property type="entry name" value="Dimeric alpha+beta barrel"/>
    <property type="match status" value="1"/>
</dbReference>
<accession>A0A8G2FJ49</accession>
<comment type="similarity">
    <text evidence="1">Belongs to the YciI family.</text>
</comment>
<sequence>MFIVSLTYTCELDQINAHLEAHIAYLKNQYALGHFVASGRKVPRTGGVILARFDSREELDAALQLDPFYKEKLASYEIQEFIPTMVGEGLEAIREEA</sequence>
<protein>
    <submittedName>
        <fullName evidence="3">Uncharacterized conserved protein YciI, contains a putative active-site phosphohistidine</fullName>
    </submittedName>
</protein>
<reference evidence="3 4" key="1">
    <citation type="submission" date="2016-11" db="EMBL/GenBank/DDBJ databases">
        <authorList>
            <person name="Varghese N."/>
            <person name="Submissions S."/>
        </authorList>
    </citation>
    <scope>NUCLEOTIDE SEQUENCE [LARGE SCALE GENOMIC DNA]</scope>
    <source>
        <strain evidence="3 4">DSM 17919</strain>
    </source>
</reference>
<dbReference type="AlphaFoldDB" id="A0A8G2FJ49"/>
<dbReference type="InterPro" id="IPR011008">
    <property type="entry name" value="Dimeric_a/b-barrel"/>
</dbReference>
<organism evidence="3 4">
    <name type="scientific">Halodesulfovibrio aestuarii</name>
    <dbReference type="NCBI Taxonomy" id="126333"/>
    <lineage>
        <taxon>Bacteria</taxon>
        <taxon>Pseudomonadati</taxon>
        <taxon>Thermodesulfobacteriota</taxon>
        <taxon>Desulfovibrionia</taxon>
        <taxon>Desulfovibrionales</taxon>
        <taxon>Desulfovibrionaceae</taxon>
        <taxon>Halodesulfovibrio</taxon>
    </lineage>
</organism>
<dbReference type="EMBL" id="FQZR01000009">
    <property type="protein sequence ID" value="SHJ67316.1"/>
    <property type="molecule type" value="Genomic_DNA"/>
</dbReference>
<evidence type="ECO:0000313" key="3">
    <source>
        <dbReference type="EMBL" id="SHJ67316.1"/>
    </source>
</evidence>
<comment type="caution">
    <text evidence="3">The sequence shown here is derived from an EMBL/GenBank/DDBJ whole genome shotgun (WGS) entry which is preliminary data.</text>
</comment>